<dbReference type="Proteomes" id="UP000014760">
    <property type="component" value="Unassembled WGS sequence"/>
</dbReference>
<dbReference type="GO" id="GO:0000272">
    <property type="term" value="P:polysaccharide catabolic process"/>
    <property type="evidence" value="ECO:0007669"/>
    <property type="project" value="UniProtKB-KW"/>
</dbReference>
<evidence type="ECO:0000256" key="4">
    <source>
        <dbReference type="ARBA" id="ARBA00023326"/>
    </source>
</evidence>
<keyword evidence="8" id="KW-1185">Reference proteome</keyword>
<evidence type="ECO:0000256" key="3">
    <source>
        <dbReference type="ARBA" id="ARBA00023277"/>
    </source>
</evidence>
<protein>
    <recommendedName>
        <fullName evidence="5">GH10 domain-containing protein</fullName>
    </recommendedName>
</protein>
<dbReference type="InterPro" id="IPR044846">
    <property type="entry name" value="GH10"/>
</dbReference>
<feature type="domain" description="GH10" evidence="5">
    <location>
        <begin position="1"/>
        <end position="291"/>
    </location>
</feature>
<keyword evidence="4" id="KW-0624">Polysaccharide degradation</keyword>
<evidence type="ECO:0000313" key="8">
    <source>
        <dbReference type="Proteomes" id="UP000014760"/>
    </source>
</evidence>
<evidence type="ECO:0000256" key="1">
    <source>
        <dbReference type="ARBA" id="ARBA00007495"/>
    </source>
</evidence>
<evidence type="ECO:0000313" key="7">
    <source>
        <dbReference type="EnsemblMetazoa" id="CapteP179660"/>
    </source>
</evidence>
<dbReference type="InterPro" id="IPR001000">
    <property type="entry name" value="GH10_dom"/>
</dbReference>
<dbReference type="SUPFAM" id="SSF51445">
    <property type="entry name" value="(Trans)glycosidases"/>
    <property type="match status" value="1"/>
</dbReference>
<dbReference type="PROSITE" id="PS51760">
    <property type="entry name" value="GH10_2"/>
    <property type="match status" value="1"/>
</dbReference>
<gene>
    <name evidence="6" type="ORF">CAPTEDRAFT_179660</name>
</gene>
<dbReference type="PRINTS" id="PR00134">
    <property type="entry name" value="GLHYDRLASE10"/>
</dbReference>
<dbReference type="InterPro" id="IPR017853">
    <property type="entry name" value="GH"/>
</dbReference>
<dbReference type="EnsemblMetazoa" id="CapteT179660">
    <property type="protein sequence ID" value="CapteP179660"/>
    <property type="gene ID" value="CapteG179660"/>
</dbReference>
<dbReference type="OrthoDB" id="9999337at2759"/>
<dbReference type="PANTHER" id="PTHR31490:SF1">
    <property type="entry name" value="ENDO-1,4-BETA-XYLANASE 1"/>
    <property type="match status" value="1"/>
</dbReference>
<evidence type="ECO:0000259" key="5">
    <source>
        <dbReference type="PROSITE" id="PS51760"/>
    </source>
</evidence>
<evidence type="ECO:0000256" key="2">
    <source>
        <dbReference type="ARBA" id="ARBA00022801"/>
    </source>
</evidence>
<reference evidence="7" key="3">
    <citation type="submission" date="2015-06" db="UniProtKB">
        <authorList>
            <consortium name="EnsemblMetazoa"/>
        </authorList>
    </citation>
    <scope>IDENTIFICATION</scope>
</reference>
<dbReference type="Pfam" id="PF00331">
    <property type="entry name" value="Glyco_hydro_10"/>
    <property type="match status" value="1"/>
</dbReference>
<dbReference type="SMART" id="SM00633">
    <property type="entry name" value="Glyco_10"/>
    <property type="match status" value="1"/>
</dbReference>
<keyword evidence="2" id="KW-0378">Hydrolase</keyword>
<accession>R7TCF4</accession>
<evidence type="ECO:0000313" key="6">
    <source>
        <dbReference type="EMBL" id="ELT88741.1"/>
    </source>
</evidence>
<organism evidence="6">
    <name type="scientific">Capitella teleta</name>
    <name type="common">Polychaete worm</name>
    <dbReference type="NCBI Taxonomy" id="283909"/>
    <lineage>
        <taxon>Eukaryota</taxon>
        <taxon>Metazoa</taxon>
        <taxon>Spiralia</taxon>
        <taxon>Lophotrochozoa</taxon>
        <taxon>Annelida</taxon>
        <taxon>Polychaeta</taxon>
        <taxon>Sedentaria</taxon>
        <taxon>Scolecida</taxon>
        <taxon>Capitellidae</taxon>
        <taxon>Capitella</taxon>
    </lineage>
</organism>
<comment type="similarity">
    <text evidence="1">Belongs to the glycosyl hydrolase 10 (cellulase F) family.</text>
</comment>
<dbReference type="EMBL" id="KB311728">
    <property type="protein sequence ID" value="ELT88741.1"/>
    <property type="molecule type" value="Genomic_DNA"/>
</dbReference>
<dbReference type="HOGENOM" id="CLU_008797_1_0_1"/>
<dbReference type="STRING" id="283909.R7TCF4"/>
<dbReference type="PANTHER" id="PTHR31490">
    <property type="entry name" value="GLYCOSYL HYDROLASE"/>
    <property type="match status" value="1"/>
</dbReference>
<reference evidence="6 8" key="2">
    <citation type="journal article" date="2013" name="Nature">
        <title>Insights into bilaterian evolution from three spiralian genomes.</title>
        <authorList>
            <person name="Simakov O."/>
            <person name="Marletaz F."/>
            <person name="Cho S.J."/>
            <person name="Edsinger-Gonzales E."/>
            <person name="Havlak P."/>
            <person name="Hellsten U."/>
            <person name="Kuo D.H."/>
            <person name="Larsson T."/>
            <person name="Lv J."/>
            <person name="Arendt D."/>
            <person name="Savage R."/>
            <person name="Osoegawa K."/>
            <person name="de Jong P."/>
            <person name="Grimwood J."/>
            <person name="Chapman J.A."/>
            <person name="Shapiro H."/>
            <person name="Aerts A."/>
            <person name="Otillar R.P."/>
            <person name="Terry A.Y."/>
            <person name="Boore J.L."/>
            <person name="Grigoriev I.V."/>
            <person name="Lindberg D.R."/>
            <person name="Seaver E.C."/>
            <person name="Weisblat D.A."/>
            <person name="Putnam N.H."/>
            <person name="Rokhsar D.S."/>
        </authorList>
    </citation>
    <scope>NUCLEOTIDE SEQUENCE</scope>
    <source>
        <strain evidence="6 8">I ESC-2004</strain>
    </source>
</reference>
<dbReference type="EMBL" id="AMQN01015234">
    <property type="status" value="NOT_ANNOTATED_CDS"/>
    <property type="molecule type" value="Genomic_DNA"/>
</dbReference>
<dbReference type="AlphaFoldDB" id="R7TCF4"/>
<reference evidence="8" key="1">
    <citation type="submission" date="2012-12" db="EMBL/GenBank/DDBJ databases">
        <authorList>
            <person name="Hellsten U."/>
            <person name="Grimwood J."/>
            <person name="Chapman J.A."/>
            <person name="Shapiro H."/>
            <person name="Aerts A."/>
            <person name="Otillar R.P."/>
            <person name="Terry A.Y."/>
            <person name="Boore J.L."/>
            <person name="Simakov O."/>
            <person name="Marletaz F."/>
            <person name="Cho S.-J."/>
            <person name="Edsinger-Gonzales E."/>
            <person name="Havlak P."/>
            <person name="Kuo D.-H."/>
            <person name="Larsson T."/>
            <person name="Lv J."/>
            <person name="Arendt D."/>
            <person name="Savage R."/>
            <person name="Osoegawa K."/>
            <person name="de Jong P."/>
            <person name="Lindberg D.R."/>
            <person name="Seaver E.C."/>
            <person name="Weisblat D.A."/>
            <person name="Putnam N.H."/>
            <person name="Grigoriev I.V."/>
            <person name="Rokhsar D.S."/>
        </authorList>
    </citation>
    <scope>NUCLEOTIDE SEQUENCE</scope>
    <source>
        <strain evidence="8">I ESC-2004</strain>
    </source>
</reference>
<keyword evidence="3" id="KW-0119">Carbohydrate metabolism</keyword>
<dbReference type="Gene3D" id="3.20.20.80">
    <property type="entry name" value="Glycosidases"/>
    <property type="match status" value="1"/>
</dbReference>
<name>R7TCF4_CAPTE</name>
<proteinExistence type="inferred from homology"/>
<sequence>MDKLYQKFFFKHFNWATITNAMKWHFMEPKKVNYYCQSTTYVFNLIIHTSDRVKVRGHCVTWGKEVKVVTWLKDESPEGVAAAVQRRINNLTDLYSGNISHWDICNEQLHGDWYEQKIQEVRFVDGIFRAMHERDGSAALCTNDYDVCSKGSYTAAYKRQAEQLKARGVPLHVMGIQSHMSERVDIDLIAKRLNKLSEAGVPLFITEMDVREDDIKKRTESYENLLRLYFSHPAVEGIILWGFWDGTLRFPEAAIATGGSSIEWNEAGQRIASLWEDEWRTEETLLTTQREQSFGVRGFYGDYSLELWYDGVHQWSQTFVLQKGRAVAVNVKV</sequence>
<dbReference type="OMA" id="TIWDFYD"/>
<dbReference type="GO" id="GO:0031176">
    <property type="term" value="F:endo-1,4-beta-xylanase activity"/>
    <property type="evidence" value="ECO:0007669"/>
    <property type="project" value="UniProtKB-ARBA"/>
</dbReference>